<dbReference type="Gene3D" id="2.60.40.3080">
    <property type="match status" value="1"/>
</dbReference>
<dbReference type="AlphaFoldDB" id="A0A6G9ATN5"/>
<dbReference type="KEGG" id="spib:G8759_26085"/>
<feature type="signal peptide" evidence="1">
    <location>
        <begin position="1"/>
        <end position="19"/>
    </location>
</feature>
<dbReference type="Pfam" id="PF11589">
    <property type="entry name" value="DUF3244"/>
    <property type="match status" value="1"/>
</dbReference>
<protein>
    <submittedName>
        <fullName evidence="2">DUF3244 domain-containing protein</fullName>
    </submittedName>
</protein>
<reference evidence="2 3" key="1">
    <citation type="submission" date="2020-03" db="EMBL/GenBank/DDBJ databases">
        <authorList>
            <person name="Kim M.K."/>
        </authorList>
    </citation>
    <scope>NUCLEOTIDE SEQUENCE [LARGE SCALE GENOMIC DNA]</scope>
    <source>
        <strain evidence="2 3">BT328</strain>
    </source>
</reference>
<evidence type="ECO:0000313" key="3">
    <source>
        <dbReference type="Proteomes" id="UP000501802"/>
    </source>
</evidence>
<sequence length="117" mass="12762">MKNVFILILGLLAGTVSFAQTQPGIAPETSVSITTDQKLKLIVGRDETTATITMRDENGHVIYTDKVGLQNGLYQKFDIAQLNEGTYELAIAIGRETVVKSFVIESQPAHKLVALRS</sequence>
<dbReference type="EMBL" id="CP050063">
    <property type="protein sequence ID" value="QIP15852.1"/>
    <property type="molecule type" value="Genomic_DNA"/>
</dbReference>
<name>A0A6G9ATN5_9BACT</name>
<accession>A0A6G9ATN5</accession>
<proteinExistence type="predicted"/>
<organism evidence="2 3">
    <name type="scientific">Spirosoma aureum</name>
    <dbReference type="NCBI Taxonomy" id="2692134"/>
    <lineage>
        <taxon>Bacteria</taxon>
        <taxon>Pseudomonadati</taxon>
        <taxon>Bacteroidota</taxon>
        <taxon>Cytophagia</taxon>
        <taxon>Cytophagales</taxon>
        <taxon>Cytophagaceae</taxon>
        <taxon>Spirosoma</taxon>
    </lineage>
</organism>
<keyword evidence="3" id="KW-1185">Reference proteome</keyword>
<dbReference type="Proteomes" id="UP000501802">
    <property type="component" value="Chromosome"/>
</dbReference>
<gene>
    <name evidence="2" type="ORF">G8759_26085</name>
</gene>
<dbReference type="RefSeq" id="WP_167214927.1">
    <property type="nucleotide sequence ID" value="NZ_CP050063.1"/>
</dbReference>
<dbReference type="InterPro" id="IPR021638">
    <property type="entry name" value="DUF3244"/>
</dbReference>
<evidence type="ECO:0000313" key="2">
    <source>
        <dbReference type="EMBL" id="QIP15852.1"/>
    </source>
</evidence>
<feature type="chain" id="PRO_5026103880" evidence="1">
    <location>
        <begin position="20"/>
        <end position="117"/>
    </location>
</feature>
<keyword evidence="1" id="KW-0732">Signal</keyword>
<evidence type="ECO:0000256" key="1">
    <source>
        <dbReference type="SAM" id="SignalP"/>
    </source>
</evidence>